<dbReference type="InterPro" id="IPR013538">
    <property type="entry name" value="ASHA1/2-like_C"/>
</dbReference>
<organism evidence="3 4">
    <name type="scientific">Pseudonocardia nematodicida</name>
    <dbReference type="NCBI Taxonomy" id="1206997"/>
    <lineage>
        <taxon>Bacteria</taxon>
        <taxon>Bacillati</taxon>
        <taxon>Actinomycetota</taxon>
        <taxon>Actinomycetes</taxon>
        <taxon>Pseudonocardiales</taxon>
        <taxon>Pseudonocardiaceae</taxon>
        <taxon>Pseudonocardia</taxon>
    </lineage>
</organism>
<dbReference type="InterPro" id="IPR023393">
    <property type="entry name" value="START-like_dom_sf"/>
</dbReference>
<evidence type="ECO:0000256" key="1">
    <source>
        <dbReference type="ARBA" id="ARBA00006817"/>
    </source>
</evidence>
<gene>
    <name evidence="3" type="ORF">WIS52_06930</name>
</gene>
<evidence type="ECO:0000259" key="2">
    <source>
        <dbReference type="Pfam" id="PF08327"/>
    </source>
</evidence>
<dbReference type="Gene3D" id="3.30.530.20">
    <property type="match status" value="1"/>
</dbReference>
<reference evidence="3 4" key="1">
    <citation type="submission" date="2024-03" db="EMBL/GenBank/DDBJ databases">
        <title>Draft genome sequence of Pseudonocardia nematodicida JCM 31783.</title>
        <authorList>
            <person name="Butdee W."/>
            <person name="Duangmal K."/>
        </authorList>
    </citation>
    <scope>NUCLEOTIDE SEQUENCE [LARGE SCALE GENOMIC DNA]</scope>
    <source>
        <strain evidence="3 4">JCM 31783</strain>
    </source>
</reference>
<comment type="caution">
    <text evidence="3">The sequence shown here is derived from an EMBL/GenBank/DDBJ whole genome shotgun (WGS) entry which is preliminary data.</text>
</comment>
<dbReference type="EMBL" id="JBEDNQ010000002">
    <property type="protein sequence ID" value="MEQ3550203.1"/>
    <property type="molecule type" value="Genomic_DNA"/>
</dbReference>
<comment type="similarity">
    <text evidence="1">Belongs to the AHA1 family.</text>
</comment>
<evidence type="ECO:0000313" key="3">
    <source>
        <dbReference type="EMBL" id="MEQ3550203.1"/>
    </source>
</evidence>
<feature type="domain" description="Activator of Hsp90 ATPase homologue 1/2-like C-terminal" evidence="2">
    <location>
        <begin position="42"/>
        <end position="156"/>
    </location>
</feature>
<name>A0ABV1KA03_9PSEU</name>
<proteinExistence type="inferred from homology"/>
<dbReference type="Proteomes" id="UP001494902">
    <property type="component" value="Unassembled WGS sequence"/>
</dbReference>
<dbReference type="RefSeq" id="WP_349297283.1">
    <property type="nucleotide sequence ID" value="NZ_JBEDNQ010000002.1"/>
</dbReference>
<keyword evidence="4" id="KW-1185">Reference proteome</keyword>
<dbReference type="CDD" id="cd08899">
    <property type="entry name" value="SRPBCC_CalC_Aha1-like_6"/>
    <property type="match status" value="1"/>
</dbReference>
<evidence type="ECO:0000313" key="4">
    <source>
        <dbReference type="Proteomes" id="UP001494902"/>
    </source>
</evidence>
<dbReference type="SUPFAM" id="SSF55961">
    <property type="entry name" value="Bet v1-like"/>
    <property type="match status" value="1"/>
</dbReference>
<sequence length="216" mass="23445">MDIRREIDATERVVGGPTAGTTDLHGVTDLHSVTVARTYPTDVDDLWEACTTADRLARWLLPVEGDLREGGRYQLEGQAGGTILACRAPYAFDATWEYGGETSWIEVRLHPEADDRSRLELTHRYRIADDHHWLRYGPAATGVGWDLAMVGLAHHLGDGGTPHGESDDWASSAEGRAFLAAAGEAWLAPIVAGGLDPDDARARTDRTVAFFTGAAH</sequence>
<protein>
    <submittedName>
        <fullName evidence="3">SRPBCC family protein</fullName>
    </submittedName>
</protein>
<accession>A0ABV1KA03</accession>
<dbReference type="Pfam" id="PF08327">
    <property type="entry name" value="AHSA1"/>
    <property type="match status" value="1"/>
</dbReference>